<comment type="cofactor">
    <cofactor evidence="1">
        <name>Mn(2+)</name>
        <dbReference type="ChEBI" id="CHEBI:29035"/>
    </cofactor>
</comment>
<dbReference type="InterPro" id="IPR014720">
    <property type="entry name" value="dsRBD_dom"/>
</dbReference>
<dbReference type="InterPro" id="IPR011907">
    <property type="entry name" value="RNase_III"/>
</dbReference>
<dbReference type="EMBL" id="WVUK01000044">
    <property type="protein sequence ID" value="KAF7495898.1"/>
    <property type="molecule type" value="Genomic_DNA"/>
</dbReference>
<evidence type="ECO:0000259" key="19">
    <source>
        <dbReference type="PROSITE" id="PS50142"/>
    </source>
</evidence>
<keyword evidence="9" id="KW-0347">Helicase</keyword>
<feature type="region of interest" description="Disordered" evidence="17">
    <location>
        <begin position="744"/>
        <end position="764"/>
    </location>
</feature>
<dbReference type="Pfam" id="PF03368">
    <property type="entry name" value="Dicer_dimer"/>
    <property type="match status" value="1"/>
</dbReference>
<comment type="cofactor">
    <cofactor evidence="2">
        <name>Mg(2+)</name>
        <dbReference type="ChEBI" id="CHEBI:18420"/>
    </cofactor>
</comment>
<dbReference type="Pfam" id="PF00636">
    <property type="entry name" value="Ribonuclease_3"/>
    <property type="match status" value="2"/>
</dbReference>
<dbReference type="GO" id="GO:0005737">
    <property type="term" value="C:cytoplasm"/>
    <property type="evidence" value="ECO:0007669"/>
    <property type="project" value="TreeGrafter"/>
</dbReference>
<evidence type="ECO:0000259" key="18">
    <source>
        <dbReference type="PROSITE" id="PS50137"/>
    </source>
</evidence>
<dbReference type="Pfam" id="PF02170">
    <property type="entry name" value="PAZ"/>
    <property type="match status" value="1"/>
</dbReference>
<dbReference type="GO" id="GO:0005524">
    <property type="term" value="F:ATP binding"/>
    <property type="evidence" value="ECO:0007669"/>
    <property type="project" value="UniProtKB-KW"/>
</dbReference>
<dbReference type="FunFam" id="2.170.260.10:FF:000002">
    <property type="entry name" value="Putative Endoribonuclease Dicer"/>
    <property type="match status" value="1"/>
</dbReference>
<evidence type="ECO:0000256" key="12">
    <source>
        <dbReference type="ARBA" id="ARBA00022884"/>
    </source>
</evidence>
<dbReference type="PROSITE" id="PS50137">
    <property type="entry name" value="DS_RBD"/>
    <property type="match status" value="1"/>
</dbReference>
<dbReference type="SUPFAM" id="SSF101690">
    <property type="entry name" value="PAZ domain"/>
    <property type="match status" value="1"/>
</dbReference>
<keyword evidence="13" id="KW-0943">RNA-mediated gene silencing</keyword>
<dbReference type="GO" id="GO:0031054">
    <property type="term" value="P:pre-miRNA processing"/>
    <property type="evidence" value="ECO:0007669"/>
    <property type="project" value="InterPro"/>
</dbReference>
<protein>
    <submittedName>
        <fullName evidence="23">Endoribonuclease Dicer</fullName>
    </submittedName>
</protein>
<evidence type="ECO:0000313" key="23">
    <source>
        <dbReference type="EMBL" id="KAF7495898.1"/>
    </source>
</evidence>
<dbReference type="CDD" id="cd00593">
    <property type="entry name" value="RIBOc"/>
    <property type="match status" value="2"/>
</dbReference>
<dbReference type="InterPro" id="IPR005034">
    <property type="entry name" value="Dicer_dimerisation"/>
</dbReference>
<dbReference type="InterPro" id="IPR048512">
    <property type="entry name" value="Dicer_platform"/>
</dbReference>
<keyword evidence="14" id="KW-0464">Manganese</keyword>
<evidence type="ECO:0000256" key="14">
    <source>
        <dbReference type="ARBA" id="ARBA00023211"/>
    </source>
</evidence>
<dbReference type="SMART" id="SM00535">
    <property type="entry name" value="RIBOc"/>
    <property type="match status" value="2"/>
</dbReference>
<dbReference type="Gene3D" id="1.10.1520.10">
    <property type="entry name" value="Ribonuclease III domain"/>
    <property type="match status" value="2"/>
</dbReference>
<evidence type="ECO:0000313" key="24">
    <source>
        <dbReference type="EnsemblMetazoa" id="KAF7495898.1"/>
    </source>
</evidence>
<dbReference type="PANTHER" id="PTHR14950">
    <property type="entry name" value="DICER-RELATED"/>
    <property type="match status" value="1"/>
</dbReference>
<dbReference type="InterPro" id="IPR036085">
    <property type="entry name" value="PAZ_dom_sf"/>
</dbReference>
<evidence type="ECO:0000256" key="10">
    <source>
        <dbReference type="ARBA" id="ARBA00022840"/>
    </source>
</evidence>
<comment type="similarity">
    <text evidence="15">Belongs to the helicase family. Dicer subfamily.</text>
</comment>
<name>A0A834VJ21_SARSC</name>
<dbReference type="GO" id="GO:0004530">
    <property type="term" value="F:deoxyribonuclease I activity"/>
    <property type="evidence" value="ECO:0007669"/>
    <property type="project" value="TreeGrafter"/>
</dbReference>
<dbReference type="GO" id="GO:0005634">
    <property type="term" value="C:nucleus"/>
    <property type="evidence" value="ECO:0007669"/>
    <property type="project" value="TreeGrafter"/>
</dbReference>
<dbReference type="SUPFAM" id="SSF52540">
    <property type="entry name" value="P-loop containing nucleoside triphosphate hydrolases"/>
    <property type="match status" value="2"/>
</dbReference>
<dbReference type="InterPro" id="IPR014001">
    <property type="entry name" value="Helicase_ATP-bd"/>
</dbReference>
<dbReference type="PROSITE" id="PS00517">
    <property type="entry name" value="RNASE_3_1"/>
    <property type="match status" value="1"/>
</dbReference>
<dbReference type="Gene3D" id="2.170.260.10">
    <property type="entry name" value="paz domain"/>
    <property type="match status" value="1"/>
</dbReference>
<keyword evidence="6" id="KW-0547">Nucleotide-binding</keyword>
<keyword evidence="12 16" id="KW-0694">RNA-binding</keyword>
<evidence type="ECO:0000256" key="5">
    <source>
        <dbReference type="ARBA" id="ARBA00022737"/>
    </source>
</evidence>
<feature type="domain" description="PAZ" evidence="20">
    <location>
        <begin position="931"/>
        <end position="1076"/>
    </location>
</feature>
<sequence length="2122" mass="246409">MPRFIRSFALFDNRDFLPRPFQIELYESCKSRDTIVFLRPGQGKYFITVMLVKYFIPNKTANQESVSKQKIFFLSKSLNSLKLYAAVFNAHTDLRIDEYYKKEINESIEREDWKIRSKSYEMHLMLAETFEKLLDQNLLDLNEINLLILDEVHKILLTKNIADCYTMIIRKLKQKHAECLIPKSYRILGLSASILLENVPSKVFEKMIEQIESELDCFCETYADLRMINKYSIGCRIKLRTYPPLNPSNEMRNNATFKLAIFLIRNHAAQFFSFIENFSVGSMHEQIINKRSISQILIDFLKVFGTMGEWCALKLIQLVSKELFETIILISKTKSNYQRMLNTALSTLQLLKQSILSYLDSDLRAALENDLKLSWQQFFSVSSPKLKLLVEILVHYLNNSDSDSFTPHTINPSSICSLIYAENSSSVRVLDEWLRELAKIDKNESNQIKILDYLMPDHVFLDTDDDDGNIERKNFNYRKHQRSLHEIYYHRRQEETLKKFRMAHNCNVLVTNSMSAEGLDVNRCNLVICFDPPQTFHQFILSKGRVRVEKGQFYVLWREMTIPLNNQIDIQVDNNISIFDTSLAQKQPKHLQSNLEKNLISPIEATDSKIKKEKNFSTLFSLTLDNAILFLNRYCNKLPSDTFTKLVPNYKIEVLNNPDESDSKPKYRCHLFLPINSTYRDEIIGEIMPNQSLAKQAAAFKAVKTLKEIGELDQNYYPIGKETSRYIEKLGLQECFVHSKISQHSLNKNSQPQHPKGNRFNRIQNRNIASKRRQYYKKKVSSHLCGQIFQFDSLKNQFYIQYLYEISMKLTLRISNDQNIRGRKIIDPADSARSFGVIVPQNLPQICDFTIFTRSGQVTVSLKSLLDADLGQRIYLDRSQQSSIVNFHCFTFENVLPLGKSSLKFDLDNSSNGNYLIVPINNDGTSTIDWNFIETIQKHSKESESMIETDQIEVKNFIFDEKIYEDAVVIPKYRKDKLQNFYYVAEICKDLTPLSPFPDEEYTSFEEYYRLKYSKTISNLEQPLLDVDHTSARLNFLTPKFLGRKCSVSKTSSNYYSKRNSQQKQILVPELCFIHPFPASLWRKAVALPCILYRLNMLLVAEEFRFKVAKEANIGLPNLPAGETWPKLDFGLSSYATPESLNVTSDSKIDPRSDDEISPVESSTVKLSNETKISDLFSSMDDWTSFASTIPNTYKCDDDDLFESENDVKETIQPHIEIISGPSGSSVIHYLSNEEVHSSGSDTEIQEINDASIHSENHAVRAGSPTYWKNQAEIKKNNAIPDNFDWTVWQGDSNTLTGTGFSLNIEDLTKEIADYVSKQSNLTSTDFGLKEDFDEEFEDESNSPFSDLEDDDNKSSYSDFDLDDSTEEEDETDESDENSDEDSNEYFEWNDQSESQSRPAQNRIKNLSQTMNFHQIRSVIYDLLKIELLYDPDYLKFSNFKNNHRNKFAIEQEPEYFKKRRLFDEMYREERQEVMDCIFRISSKMALHSNIEEEPFDQSPQQIQFDNNLDEINLNEPLKNVLMKKINMNLLENLEWEIILSNQIHSDPIDRFEDEIVYENHENRKNMEVKFGELLPNRDIDMVSHQVQADSTVLKSIRALSTSPQWLETDCELNSKLGPHPSLVLQAITMSNSSDGINLERLETVGDSFLKYSITAFLFCMCPELNEGKLSYLRSRQISNINLHRLGQKINLGEMMIASKFEPIDNWCPPSYQVVENSDYSIDSKTAKVPYNLLTQHSIPNKSIADCVEALIGTYLISCGSLGAIYFMDWLGLKVLSKEIKNNVKQNEHSLENNIVSMPNGEKWLPQPKSPLIIPKYWINDKIRIKEMNEKLLETYYKHRLDHFEKIIGYKFKDRAYIVQAFTHNSFYENTVTDCYQRLEFLGDAVLDYLITRYLYEDPRCHSPGTLTDLRSALVNNTFFAALAVKYNFHKYLMMLSSELYRVIDGFVRKFNIYYNHSEIFAQKTKENHYERGDKYECNYWELFISENEAEHLEDIEVPKALGDIFESVAGAIYLDSGMSLEAVWKAYYPMMRPEMENFSKKVPKSPIRVLLEKQPQSVKFGKPEITSGRRIRVTVEVFGVGKFVGIGRNKRIAKCTAAKRALRALENDNYRREMREKLAII</sequence>
<feature type="region of interest" description="Disordered" evidence="17">
    <location>
        <begin position="1335"/>
        <end position="1400"/>
    </location>
</feature>
<dbReference type="Gene3D" id="3.30.160.20">
    <property type="match status" value="1"/>
</dbReference>
<evidence type="ECO:0000256" key="13">
    <source>
        <dbReference type="ARBA" id="ARBA00023158"/>
    </source>
</evidence>
<feature type="compositionally biased region" description="Polar residues" evidence="17">
    <location>
        <begin position="744"/>
        <end position="753"/>
    </location>
</feature>
<proteinExistence type="inferred from homology"/>
<feature type="domain" description="RNase III" evidence="19">
    <location>
        <begin position="1623"/>
        <end position="1760"/>
    </location>
</feature>
<reference evidence="23" key="2">
    <citation type="submission" date="2020-01" db="EMBL/GenBank/DDBJ databases">
        <authorList>
            <person name="Korhonen P.K.K."/>
            <person name="Guangxu M.G."/>
            <person name="Wang T.W."/>
            <person name="Stroehlein A.J.S."/>
            <person name="Young N.D."/>
            <person name="Ang C.-S.A."/>
            <person name="Fernando D.W.F."/>
            <person name="Lu H.L."/>
            <person name="Taylor S.T."/>
            <person name="Ehtesham M.E.M."/>
            <person name="Najaraj S.H.N."/>
            <person name="Harsha G.H.G."/>
            <person name="Madugundu A.M."/>
            <person name="Renuse S.R."/>
            <person name="Holt D.H."/>
            <person name="Pandey A.P."/>
            <person name="Papenfuss A.P."/>
            <person name="Gasser R.B.G."/>
            <person name="Fischer K.F."/>
        </authorList>
    </citation>
    <scope>NUCLEOTIDE SEQUENCE</scope>
    <source>
        <strain evidence="23">SSS_KF_BRIS2020</strain>
    </source>
</reference>
<feature type="domain" description="DRBM" evidence="18">
    <location>
        <begin position="2086"/>
        <end position="2108"/>
    </location>
</feature>
<evidence type="ECO:0000256" key="7">
    <source>
        <dbReference type="ARBA" id="ARBA00022759"/>
    </source>
</evidence>
<reference evidence="25" key="1">
    <citation type="journal article" date="2020" name="PLoS Negl. Trop. Dis.">
        <title>High-quality nuclear genome for Sarcoptes scabiei-A critical resource for a neglected parasite.</title>
        <authorList>
            <person name="Korhonen P.K."/>
            <person name="Gasser R.B."/>
            <person name="Ma G."/>
            <person name="Wang T."/>
            <person name="Stroehlein A.J."/>
            <person name="Young N.D."/>
            <person name="Ang C.S."/>
            <person name="Fernando D.D."/>
            <person name="Lu H.C."/>
            <person name="Taylor S."/>
            <person name="Reynolds S.L."/>
            <person name="Mofiz E."/>
            <person name="Najaraj S.H."/>
            <person name="Gowda H."/>
            <person name="Madugundu A."/>
            <person name="Renuse S."/>
            <person name="Holt D."/>
            <person name="Pandey A."/>
            <person name="Papenfuss A.T."/>
            <person name="Fischer K."/>
        </authorList>
    </citation>
    <scope>NUCLEOTIDE SEQUENCE [LARGE SCALE GENOMIC DNA]</scope>
</reference>
<evidence type="ECO:0000256" key="9">
    <source>
        <dbReference type="ARBA" id="ARBA00022806"/>
    </source>
</evidence>
<evidence type="ECO:0000259" key="22">
    <source>
        <dbReference type="PROSITE" id="PS51327"/>
    </source>
</evidence>
<dbReference type="GO" id="GO:0004386">
    <property type="term" value="F:helicase activity"/>
    <property type="evidence" value="ECO:0007669"/>
    <property type="project" value="UniProtKB-KW"/>
</dbReference>
<evidence type="ECO:0000259" key="20">
    <source>
        <dbReference type="PROSITE" id="PS50821"/>
    </source>
</evidence>
<dbReference type="SUPFAM" id="SSF54768">
    <property type="entry name" value="dsRNA-binding domain-like"/>
    <property type="match status" value="1"/>
</dbReference>
<dbReference type="SMART" id="SM00949">
    <property type="entry name" value="PAZ"/>
    <property type="match status" value="1"/>
</dbReference>
<feature type="compositionally biased region" description="Acidic residues" evidence="17">
    <location>
        <begin position="1360"/>
        <end position="1385"/>
    </location>
</feature>
<dbReference type="InterPro" id="IPR003100">
    <property type="entry name" value="PAZ_dom"/>
</dbReference>
<dbReference type="EnsemblMetazoa" id="SSS_4417s_mrna">
    <property type="protein sequence ID" value="KAF7495898.1"/>
    <property type="gene ID" value="SSS_4417"/>
</dbReference>
<feature type="compositionally biased region" description="Polar residues" evidence="17">
    <location>
        <begin position="1390"/>
        <end position="1400"/>
    </location>
</feature>
<dbReference type="GO" id="GO:0006364">
    <property type="term" value="P:rRNA processing"/>
    <property type="evidence" value="ECO:0007669"/>
    <property type="project" value="InterPro"/>
</dbReference>
<dbReference type="SMART" id="SM00358">
    <property type="entry name" value="DSRM"/>
    <property type="match status" value="1"/>
</dbReference>
<dbReference type="PROSITE" id="PS50821">
    <property type="entry name" value="PAZ"/>
    <property type="match status" value="1"/>
</dbReference>
<evidence type="ECO:0000313" key="25">
    <source>
        <dbReference type="Proteomes" id="UP000070412"/>
    </source>
</evidence>
<keyword evidence="5" id="KW-0677">Repeat</keyword>
<dbReference type="Pfam" id="PF20932">
    <property type="entry name" value="Dicer_dsRBD"/>
    <property type="match status" value="1"/>
</dbReference>
<evidence type="ECO:0000256" key="15">
    <source>
        <dbReference type="ARBA" id="ARBA00035116"/>
    </source>
</evidence>
<dbReference type="GO" id="GO:0004525">
    <property type="term" value="F:ribonuclease III activity"/>
    <property type="evidence" value="ECO:0007669"/>
    <property type="project" value="UniProtKB-EC"/>
</dbReference>
<dbReference type="GO" id="GO:0070578">
    <property type="term" value="C:RISC-loading complex"/>
    <property type="evidence" value="ECO:0007669"/>
    <property type="project" value="TreeGrafter"/>
</dbReference>
<dbReference type="Pfam" id="PF00270">
    <property type="entry name" value="DEAD"/>
    <property type="match status" value="1"/>
</dbReference>
<dbReference type="GO" id="GO:0003723">
    <property type="term" value="F:RNA binding"/>
    <property type="evidence" value="ECO:0007669"/>
    <property type="project" value="UniProtKB-UniRule"/>
</dbReference>
<gene>
    <name evidence="23" type="ORF">SSS_4417</name>
</gene>
<keyword evidence="3" id="KW-0540">Nuclease</keyword>
<dbReference type="PROSITE" id="PS51327">
    <property type="entry name" value="DICER_DSRBF"/>
    <property type="match status" value="1"/>
</dbReference>
<dbReference type="InterPro" id="IPR036389">
    <property type="entry name" value="RNase_III_sf"/>
</dbReference>
<dbReference type="InterPro" id="IPR000999">
    <property type="entry name" value="RNase_III_dom"/>
</dbReference>
<dbReference type="Gene3D" id="3.30.160.380">
    <property type="entry name" value="Dicer dimerisation domain"/>
    <property type="match status" value="1"/>
</dbReference>
<evidence type="ECO:0000256" key="2">
    <source>
        <dbReference type="ARBA" id="ARBA00001946"/>
    </source>
</evidence>
<feature type="compositionally biased region" description="Acidic residues" evidence="17">
    <location>
        <begin position="1335"/>
        <end position="1352"/>
    </location>
</feature>
<organism evidence="23">
    <name type="scientific">Sarcoptes scabiei</name>
    <name type="common">Itch mite</name>
    <name type="synonym">Acarus scabiei</name>
    <dbReference type="NCBI Taxonomy" id="52283"/>
    <lineage>
        <taxon>Eukaryota</taxon>
        <taxon>Metazoa</taxon>
        <taxon>Ecdysozoa</taxon>
        <taxon>Arthropoda</taxon>
        <taxon>Chelicerata</taxon>
        <taxon>Arachnida</taxon>
        <taxon>Acari</taxon>
        <taxon>Acariformes</taxon>
        <taxon>Sarcoptiformes</taxon>
        <taxon>Astigmata</taxon>
        <taxon>Psoroptidia</taxon>
        <taxon>Sarcoptoidea</taxon>
        <taxon>Sarcoptidae</taxon>
        <taxon>Sarcoptinae</taxon>
        <taxon>Sarcoptes</taxon>
    </lineage>
</organism>
<keyword evidence="10" id="KW-0067">ATP-binding</keyword>
<dbReference type="HAMAP" id="MF_00104">
    <property type="entry name" value="RNase_III"/>
    <property type="match status" value="1"/>
</dbReference>
<evidence type="ECO:0000256" key="11">
    <source>
        <dbReference type="ARBA" id="ARBA00022842"/>
    </source>
</evidence>
<evidence type="ECO:0000256" key="8">
    <source>
        <dbReference type="ARBA" id="ARBA00022801"/>
    </source>
</evidence>
<dbReference type="InterPro" id="IPR038248">
    <property type="entry name" value="Dicer_dimer_sf"/>
</dbReference>
<evidence type="ECO:0000256" key="6">
    <source>
        <dbReference type="ARBA" id="ARBA00022741"/>
    </source>
</evidence>
<dbReference type="GO" id="GO:0046872">
    <property type="term" value="F:metal ion binding"/>
    <property type="evidence" value="ECO:0007669"/>
    <property type="project" value="UniProtKB-KW"/>
</dbReference>
<evidence type="ECO:0000256" key="4">
    <source>
        <dbReference type="ARBA" id="ARBA00022723"/>
    </source>
</evidence>
<dbReference type="Pfam" id="PF00271">
    <property type="entry name" value="Helicase_C"/>
    <property type="match status" value="1"/>
</dbReference>
<feature type="domain" description="RNase III" evidence="19">
    <location>
        <begin position="1841"/>
        <end position="2018"/>
    </location>
</feature>
<evidence type="ECO:0000256" key="1">
    <source>
        <dbReference type="ARBA" id="ARBA00001936"/>
    </source>
</evidence>
<evidence type="ECO:0000256" key="16">
    <source>
        <dbReference type="PROSITE-ProRule" id="PRU00657"/>
    </source>
</evidence>
<feature type="domain" description="Helicase ATP-binding" evidence="21">
    <location>
        <begin position="25"/>
        <end position="212"/>
    </location>
</feature>
<evidence type="ECO:0000256" key="17">
    <source>
        <dbReference type="SAM" id="MobiDB-lite"/>
    </source>
</evidence>
<keyword evidence="4" id="KW-0479">Metal-binding</keyword>
<accession>A0A834VJ21</accession>
<dbReference type="GO" id="GO:0030422">
    <property type="term" value="P:siRNA processing"/>
    <property type="evidence" value="ECO:0007669"/>
    <property type="project" value="InterPro"/>
</dbReference>
<dbReference type="InterPro" id="IPR011545">
    <property type="entry name" value="DEAD/DEAH_box_helicase_dom"/>
</dbReference>
<dbReference type="InterPro" id="IPR001650">
    <property type="entry name" value="Helicase_C-like"/>
</dbReference>
<dbReference type="GO" id="GO:0006309">
    <property type="term" value="P:apoptotic DNA fragmentation"/>
    <property type="evidence" value="ECO:0007669"/>
    <property type="project" value="TreeGrafter"/>
</dbReference>
<evidence type="ECO:0000256" key="3">
    <source>
        <dbReference type="ARBA" id="ARBA00022722"/>
    </source>
</evidence>
<keyword evidence="8" id="KW-0378">Hydrolase</keyword>
<keyword evidence="25" id="KW-1185">Reference proteome</keyword>
<dbReference type="PROSITE" id="PS50142">
    <property type="entry name" value="RNASE_3_2"/>
    <property type="match status" value="2"/>
</dbReference>
<dbReference type="Proteomes" id="UP000070412">
    <property type="component" value="Unassembled WGS sequence"/>
</dbReference>
<dbReference type="Pfam" id="PF20931">
    <property type="entry name" value="Dicer_platform"/>
    <property type="match status" value="1"/>
</dbReference>
<dbReference type="Gene3D" id="3.40.50.300">
    <property type="entry name" value="P-loop containing nucleotide triphosphate hydrolases"/>
    <property type="match status" value="2"/>
</dbReference>
<dbReference type="InterPro" id="IPR044441">
    <property type="entry name" value="DICER_DSRM"/>
</dbReference>
<dbReference type="CDD" id="cd10843">
    <property type="entry name" value="DSRM_DICER"/>
    <property type="match status" value="1"/>
</dbReference>
<dbReference type="PANTHER" id="PTHR14950:SF37">
    <property type="entry name" value="ENDORIBONUCLEASE DICER"/>
    <property type="match status" value="1"/>
</dbReference>
<dbReference type="SUPFAM" id="SSF69065">
    <property type="entry name" value="RNase III domain-like"/>
    <property type="match status" value="2"/>
</dbReference>
<dbReference type="PROSITE" id="PS51192">
    <property type="entry name" value="HELICASE_ATP_BIND_1"/>
    <property type="match status" value="1"/>
</dbReference>
<evidence type="ECO:0000259" key="21">
    <source>
        <dbReference type="PROSITE" id="PS51192"/>
    </source>
</evidence>
<reference evidence="24" key="3">
    <citation type="submission" date="2022-06" db="UniProtKB">
        <authorList>
            <consortium name="EnsemblMetazoa"/>
        </authorList>
    </citation>
    <scope>IDENTIFICATION</scope>
</reference>
<dbReference type="FunFam" id="1.10.1520.10:FF:000005">
    <property type="entry name" value="Putative endoribonuclease dicer"/>
    <property type="match status" value="1"/>
</dbReference>
<dbReference type="FunFam" id="1.10.1520.10:FF:000023">
    <property type="entry name" value="Endoribonuclease dcr-1"/>
    <property type="match status" value="1"/>
</dbReference>
<keyword evidence="7" id="KW-0255">Endonuclease</keyword>
<keyword evidence="11" id="KW-0460">Magnesium</keyword>
<feature type="domain" description="Dicer dsRNA-binding fold" evidence="22">
    <location>
        <begin position="627"/>
        <end position="726"/>
    </location>
</feature>
<dbReference type="InterPro" id="IPR027417">
    <property type="entry name" value="P-loop_NTPase"/>
</dbReference>
<dbReference type="OrthoDB" id="2392202at2759"/>